<dbReference type="AlphaFoldDB" id="I3CE01"/>
<dbReference type="STRING" id="395493.BegalDRAFT_0937"/>
<reference evidence="1 2" key="1">
    <citation type="submission" date="2011-11" db="EMBL/GenBank/DDBJ databases">
        <title>Improved High-Quality Draft sequence of Beggiatoa alba B18lD.</title>
        <authorList>
            <consortium name="US DOE Joint Genome Institute"/>
            <person name="Lucas S."/>
            <person name="Han J."/>
            <person name="Lapidus A."/>
            <person name="Cheng J.-F."/>
            <person name="Goodwin L."/>
            <person name="Pitluck S."/>
            <person name="Peters L."/>
            <person name="Mikhailova N."/>
            <person name="Held B."/>
            <person name="Detter J.C."/>
            <person name="Han C."/>
            <person name="Tapia R."/>
            <person name="Land M."/>
            <person name="Hauser L."/>
            <person name="Kyrpides N."/>
            <person name="Ivanova N."/>
            <person name="Pagani I."/>
            <person name="Samuel K."/>
            <person name="Teske A."/>
            <person name="Mueller J."/>
            <person name="Woyke T."/>
        </authorList>
    </citation>
    <scope>NUCLEOTIDE SEQUENCE [LARGE SCALE GENOMIC DNA]</scope>
    <source>
        <strain evidence="1 2">B18LD</strain>
    </source>
</reference>
<evidence type="ECO:0000313" key="2">
    <source>
        <dbReference type="Proteomes" id="UP000005744"/>
    </source>
</evidence>
<dbReference type="EMBL" id="JH600070">
    <property type="protein sequence ID" value="EIJ41844.1"/>
    <property type="molecule type" value="Genomic_DNA"/>
</dbReference>
<gene>
    <name evidence="1" type="ORF">BegalDRAFT_0937</name>
</gene>
<sequence length="60" mass="6641">MNLPLTTGVLVPEPNTVLTVAEMALYLDLLLTEKAIEALIDKGYLVEDSEGRLIPVEKMR</sequence>
<dbReference type="HOGENOM" id="CLU_2931979_0_0_6"/>
<organism evidence="1 2">
    <name type="scientific">Beggiatoa alba B18LD</name>
    <dbReference type="NCBI Taxonomy" id="395493"/>
    <lineage>
        <taxon>Bacteria</taxon>
        <taxon>Pseudomonadati</taxon>
        <taxon>Pseudomonadota</taxon>
        <taxon>Gammaproteobacteria</taxon>
        <taxon>Thiotrichales</taxon>
        <taxon>Thiotrichaceae</taxon>
        <taxon>Beggiatoa</taxon>
    </lineage>
</organism>
<protein>
    <submittedName>
        <fullName evidence="1">Uncharacterized protein</fullName>
    </submittedName>
</protein>
<evidence type="ECO:0000313" key="1">
    <source>
        <dbReference type="EMBL" id="EIJ41844.1"/>
    </source>
</evidence>
<dbReference type="Proteomes" id="UP000005744">
    <property type="component" value="Unassembled WGS sequence"/>
</dbReference>
<dbReference type="RefSeq" id="WP_002684144.1">
    <property type="nucleotide sequence ID" value="NZ_JH600070.1"/>
</dbReference>
<proteinExistence type="predicted"/>
<accession>I3CE01</accession>
<name>I3CE01_9GAMM</name>
<keyword evidence="2" id="KW-1185">Reference proteome</keyword>